<name>A0A1I7YN63_9BILA</name>
<dbReference type="AlphaFoldDB" id="A0A1I7YN63"/>
<sequence length="266" mass="29285">MPVMRNMKANIITEENLVQRKASLTQDKPLLEDHQNEPCTSQVEEKQNDDLVSSAGKTIPLGTAPMGASNRPSILPEHHKENMTVFSIHLVRSEDAGRSSQLRGKGKTEKPRPLSCNFEKISATISATPAETSLNSTLQLDASFDADEAASAVTNTSTESNLHSPQRTSTPLFESNGVAVAPSTSSYVDEVGEQPVQKSVARKVANVVLSAMLLFLLLVALLIALFESQNEASWVEQFPALESARHEVYEPCRHYILNTYRRYFSK</sequence>
<evidence type="ECO:0000256" key="1">
    <source>
        <dbReference type="SAM" id="MobiDB-lite"/>
    </source>
</evidence>
<proteinExistence type="predicted"/>
<evidence type="ECO:0000313" key="4">
    <source>
        <dbReference type="WBParaSite" id="L893_g180.t2"/>
    </source>
</evidence>
<evidence type="ECO:0000313" key="3">
    <source>
        <dbReference type="Proteomes" id="UP000095287"/>
    </source>
</evidence>
<keyword evidence="2" id="KW-1133">Transmembrane helix</keyword>
<dbReference type="Proteomes" id="UP000095287">
    <property type="component" value="Unplaced"/>
</dbReference>
<organism evidence="3 4">
    <name type="scientific">Steinernema glaseri</name>
    <dbReference type="NCBI Taxonomy" id="37863"/>
    <lineage>
        <taxon>Eukaryota</taxon>
        <taxon>Metazoa</taxon>
        <taxon>Ecdysozoa</taxon>
        <taxon>Nematoda</taxon>
        <taxon>Chromadorea</taxon>
        <taxon>Rhabditida</taxon>
        <taxon>Tylenchina</taxon>
        <taxon>Panagrolaimomorpha</taxon>
        <taxon>Strongyloidoidea</taxon>
        <taxon>Steinernematidae</taxon>
        <taxon>Steinernema</taxon>
    </lineage>
</organism>
<feature type="compositionally biased region" description="Polar residues" evidence="1">
    <location>
        <begin position="153"/>
        <end position="173"/>
    </location>
</feature>
<keyword evidence="3" id="KW-1185">Reference proteome</keyword>
<feature type="transmembrane region" description="Helical" evidence="2">
    <location>
        <begin position="204"/>
        <end position="226"/>
    </location>
</feature>
<feature type="region of interest" description="Disordered" evidence="1">
    <location>
        <begin position="95"/>
        <end position="114"/>
    </location>
</feature>
<evidence type="ECO:0000256" key="2">
    <source>
        <dbReference type="SAM" id="Phobius"/>
    </source>
</evidence>
<keyword evidence="2" id="KW-0812">Transmembrane</keyword>
<reference evidence="4" key="1">
    <citation type="submission" date="2016-11" db="UniProtKB">
        <authorList>
            <consortium name="WormBaseParasite"/>
        </authorList>
    </citation>
    <scope>IDENTIFICATION</scope>
</reference>
<feature type="region of interest" description="Disordered" evidence="1">
    <location>
        <begin position="26"/>
        <end position="48"/>
    </location>
</feature>
<dbReference type="WBParaSite" id="L893_g180.t2">
    <property type="protein sequence ID" value="L893_g180.t2"/>
    <property type="gene ID" value="L893_g180"/>
</dbReference>
<protein>
    <submittedName>
        <fullName evidence="4">Consortin_C domain-containing protein</fullName>
    </submittedName>
</protein>
<keyword evidence="2" id="KW-0472">Membrane</keyword>
<accession>A0A1I7YN63</accession>
<feature type="region of interest" description="Disordered" evidence="1">
    <location>
        <begin position="151"/>
        <end position="173"/>
    </location>
</feature>